<proteinExistence type="predicted"/>
<keyword evidence="3" id="KW-1185">Reference proteome</keyword>
<reference evidence="2 3" key="1">
    <citation type="submission" date="2019-12" db="EMBL/GenBank/DDBJ databases">
        <title>Comparative genomics gives insights into the taxonomy of the Azoarcus-Aromatoleum group and reveals separate origins of nif in the plant-associated Azoarcus and non-plant-associated Aromatoleum sub-groups.</title>
        <authorList>
            <person name="Lafos M."/>
            <person name="Maluk M."/>
            <person name="Batista M."/>
            <person name="Junghare M."/>
            <person name="Carmona M."/>
            <person name="Faoro H."/>
            <person name="Cruz L.M."/>
            <person name="Battistoni F."/>
            <person name="De Souza E."/>
            <person name="Pedrosa F."/>
            <person name="Chen W.-M."/>
            <person name="Poole P.S."/>
            <person name="Dixon R.A."/>
            <person name="James E.K."/>
        </authorList>
    </citation>
    <scope>NUCLEOTIDE SEQUENCE [LARGE SCALE GENOMIC DNA]</scope>
    <source>
        <strain evidence="2 3">T</strain>
    </source>
</reference>
<feature type="chain" id="PRO_5047544251" evidence="1">
    <location>
        <begin position="23"/>
        <end position="331"/>
    </location>
</feature>
<gene>
    <name evidence="2" type="ORF">GPA27_18820</name>
</gene>
<dbReference type="EMBL" id="WTVS01000044">
    <property type="protein sequence ID" value="NMF99436.1"/>
    <property type="molecule type" value="Genomic_DNA"/>
</dbReference>
<keyword evidence="1" id="KW-0732">Signal</keyword>
<sequence length="331" mass="37367">MLKSTLPLIALGFSALCSNAEAQSAPPDCNASSRNMENASRAYGQAIDNFNEENPPDELKPDACVGGVVRWEKTSFKMDIPEFKMGRKSWKMDVPETKMVNQEWWIKEPFIRCENKKTGQYPETFCEDTWIRVGPVKTKGVPKCTVKWSDIITKICWPETRDKRVVVGVPEFKMVTQEMSMDVPEVTMRTRELSLHLPQFSVDSGCIGPDCAELCKRESEDQIEKLESSRTAAIRPAKEQLIVKAADMFQCQGNALEWQKANALGEFDKYITVARMTLDSMTSQGLLEAAAEQKVRLDDMLKQREKIVAELDVALADLKSQERETIGKLAQ</sequence>
<organism evidence="2 3">
    <name type="scientific">Aromatoleum toluolicum</name>
    <dbReference type="NCBI Taxonomy" id="90060"/>
    <lineage>
        <taxon>Bacteria</taxon>
        <taxon>Pseudomonadati</taxon>
        <taxon>Pseudomonadota</taxon>
        <taxon>Betaproteobacteria</taxon>
        <taxon>Rhodocyclales</taxon>
        <taxon>Rhodocyclaceae</taxon>
        <taxon>Aromatoleum</taxon>
    </lineage>
</organism>
<accession>A0ABX1NJE7</accession>
<dbReference type="RefSeq" id="WP_169142039.1">
    <property type="nucleotide sequence ID" value="NZ_WTVS01000044.1"/>
</dbReference>
<comment type="caution">
    <text evidence="2">The sequence shown here is derived from an EMBL/GenBank/DDBJ whole genome shotgun (WGS) entry which is preliminary data.</text>
</comment>
<evidence type="ECO:0000313" key="3">
    <source>
        <dbReference type="Proteomes" id="UP000634522"/>
    </source>
</evidence>
<evidence type="ECO:0000256" key="1">
    <source>
        <dbReference type="SAM" id="SignalP"/>
    </source>
</evidence>
<protein>
    <submittedName>
        <fullName evidence="2">Uncharacterized protein</fullName>
    </submittedName>
</protein>
<dbReference type="Proteomes" id="UP000634522">
    <property type="component" value="Unassembled WGS sequence"/>
</dbReference>
<evidence type="ECO:0000313" key="2">
    <source>
        <dbReference type="EMBL" id="NMF99436.1"/>
    </source>
</evidence>
<name>A0ABX1NJE7_9RHOO</name>
<feature type="signal peptide" evidence="1">
    <location>
        <begin position="1"/>
        <end position="22"/>
    </location>
</feature>